<dbReference type="InParanoid" id="K1PE54"/>
<evidence type="ECO:0000313" key="2">
    <source>
        <dbReference type="EMBL" id="EKC22152.1"/>
    </source>
</evidence>
<organism evidence="2">
    <name type="scientific">Magallana gigas</name>
    <name type="common">Pacific oyster</name>
    <name type="synonym">Crassostrea gigas</name>
    <dbReference type="NCBI Taxonomy" id="29159"/>
    <lineage>
        <taxon>Eukaryota</taxon>
        <taxon>Metazoa</taxon>
        <taxon>Spiralia</taxon>
        <taxon>Lophotrochozoa</taxon>
        <taxon>Mollusca</taxon>
        <taxon>Bivalvia</taxon>
        <taxon>Autobranchia</taxon>
        <taxon>Pteriomorphia</taxon>
        <taxon>Ostreida</taxon>
        <taxon>Ostreoidea</taxon>
        <taxon>Ostreidae</taxon>
        <taxon>Magallana</taxon>
    </lineage>
</organism>
<protein>
    <submittedName>
        <fullName evidence="2">Uncharacterized protein</fullName>
    </submittedName>
</protein>
<dbReference type="HOGENOM" id="CLU_1877434_0_0_1"/>
<proteinExistence type="predicted"/>
<reference evidence="2" key="1">
    <citation type="journal article" date="2012" name="Nature">
        <title>The oyster genome reveals stress adaptation and complexity of shell formation.</title>
        <authorList>
            <person name="Zhang G."/>
            <person name="Fang X."/>
            <person name="Guo X."/>
            <person name="Li L."/>
            <person name="Luo R."/>
            <person name="Xu F."/>
            <person name="Yang P."/>
            <person name="Zhang L."/>
            <person name="Wang X."/>
            <person name="Qi H."/>
            <person name="Xiong Z."/>
            <person name="Que H."/>
            <person name="Xie Y."/>
            <person name="Holland P.W."/>
            <person name="Paps J."/>
            <person name="Zhu Y."/>
            <person name="Wu F."/>
            <person name="Chen Y."/>
            <person name="Wang J."/>
            <person name="Peng C."/>
            <person name="Meng J."/>
            <person name="Yang L."/>
            <person name="Liu J."/>
            <person name="Wen B."/>
            <person name="Zhang N."/>
            <person name="Huang Z."/>
            <person name="Zhu Q."/>
            <person name="Feng Y."/>
            <person name="Mount A."/>
            <person name="Hedgecock D."/>
            <person name="Xu Z."/>
            <person name="Liu Y."/>
            <person name="Domazet-Loso T."/>
            <person name="Du Y."/>
            <person name="Sun X."/>
            <person name="Zhang S."/>
            <person name="Liu B."/>
            <person name="Cheng P."/>
            <person name="Jiang X."/>
            <person name="Li J."/>
            <person name="Fan D."/>
            <person name="Wang W."/>
            <person name="Fu W."/>
            <person name="Wang T."/>
            <person name="Wang B."/>
            <person name="Zhang J."/>
            <person name="Peng Z."/>
            <person name="Li Y."/>
            <person name="Li N."/>
            <person name="Wang J."/>
            <person name="Chen M."/>
            <person name="He Y."/>
            <person name="Tan F."/>
            <person name="Song X."/>
            <person name="Zheng Q."/>
            <person name="Huang R."/>
            <person name="Yang H."/>
            <person name="Du X."/>
            <person name="Chen L."/>
            <person name="Yang M."/>
            <person name="Gaffney P.M."/>
            <person name="Wang S."/>
            <person name="Luo L."/>
            <person name="She Z."/>
            <person name="Ming Y."/>
            <person name="Huang W."/>
            <person name="Zhang S."/>
            <person name="Huang B."/>
            <person name="Zhang Y."/>
            <person name="Qu T."/>
            <person name="Ni P."/>
            <person name="Miao G."/>
            <person name="Wang J."/>
            <person name="Wang Q."/>
            <person name="Steinberg C.E."/>
            <person name="Wang H."/>
            <person name="Li N."/>
            <person name="Qian L."/>
            <person name="Zhang G."/>
            <person name="Li Y."/>
            <person name="Yang H."/>
            <person name="Liu X."/>
            <person name="Wang J."/>
            <person name="Yin Y."/>
            <person name="Wang J."/>
        </authorList>
    </citation>
    <scope>NUCLEOTIDE SEQUENCE [LARGE SCALE GENOMIC DNA]</scope>
    <source>
        <strain evidence="2">05x7-T-G4-1.051#20</strain>
    </source>
</reference>
<dbReference type="EMBL" id="JH817049">
    <property type="protein sequence ID" value="EKC22152.1"/>
    <property type="molecule type" value="Genomic_DNA"/>
</dbReference>
<feature type="region of interest" description="Disordered" evidence="1">
    <location>
        <begin position="62"/>
        <end position="126"/>
    </location>
</feature>
<dbReference type="AlphaFoldDB" id="K1PE54"/>
<name>K1PE54_MAGGI</name>
<sequence>MDQRTADRVLSELAHLREMFSSKSKKALKMPDGIQVSFKVARSAGEKNCAIEALRRVWRNMRDGERRREKGKKELHRRQSKQAKRIRDAIFTSDSLGIQQRRQKSKVTRSATEMTMTPPPRDIPDWAISTTYHLDG</sequence>
<gene>
    <name evidence="2" type="ORF">CGI_10002712</name>
</gene>
<evidence type="ECO:0000256" key="1">
    <source>
        <dbReference type="SAM" id="MobiDB-lite"/>
    </source>
</evidence>
<feature type="compositionally biased region" description="Basic residues" evidence="1">
    <location>
        <begin position="73"/>
        <end position="84"/>
    </location>
</feature>
<feature type="compositionally biased region" description="Basic and acidic residues" evidence="1">
    <location>
        <begin position="62"/>
        <end position="72"/>
    </location>
</feature>
<accession>K1PE54</accession>